<name>A0A9Y2IBX7_9PSEU</name>
<dbReference type="AlphaFoldDB" id="A0A9Y2IBX7"/>
<dbReference type="RefSeq" id="WP_285967669.1">
    <property type="nucleotide sequence ID" value="NZ_CP127294.1"/>
</dbReference>
<dbReference type="EMBL" id="CP127294">
    <property type="protein sequence ID" value="WIX76922.1"/>
    <property type="molecule type" value="Genomic_DNA"/>
</dbReference>
<protein>
    <submittedName>
        <fullName evidence="1">Uncharacterized protein</fullName>
    </submittedName>
</protein>
<organism evidence="1 2">
    <name type="scientific">Amycolatopsis carbonis</name>
    <dbReference type="NCBI Taxonomy" id="715471"/>
    <lineage>
        <taxon>Bacteria</taxon>
        <taxon>Bacillati</taxon>
        <taxon>Actinomycetota</taxon>
        <taxon>Actinomycetes</taxon>
        <taxon>Pseudonocardiales</taxon>
        <taxon>Pseudonocardiaceae</taxon>
        <taxon>Amycolatopsis</taxon>
    </lineage>
</organism>
<accession>A0A9Y2IBX7</accession>
<keyword evidence="2" id="KW-1185">Reference proteome</keyword>
<evidence type="ECO:0000313" key="2">
    <source>
        <dbReference type="Proteomes" id="UP001236014"/>
    </source>
</evidence>
<reference evidence="1 2" key="1">
    <citation type="submission" date="2023-06" db="EMBL/GenBank/DDBJ databases">
        <authorList>
            <person name="Oyuntsetseg B."/>
            <person name="Kim S.B."/>
        </authorList>
    </citation>
    <scope>NUCLEOTIDE SEQUENCE [LARGE SCALE GENOMIC DNA]</scope>
    <source>
        <strain evidence="1 2">2-15</strain>
    </source>
</reference>
<sequence length="118" mass="12917">MVCQTIDAAVACRGGSVAGTVLHSDRGGEFTASLTVAAYWLPDDAAWYVAQVRDPDTLRFTTERATLTVAEFQRALEALRRNRDAQPCTLRAIPDRPSESCLKTCPLFGGNLSRWIAE</sequence>
<proteinExistence type="predicted"/>
<dbReference type="Proteomes" id="UP001236014">
    <property type="component" value="Chromosome"/>
</dbReference>
<gene>
    <name evidence="1" type="ORF">QRX50_36700</name>
</gene>
<dbReference type="KEGG" id="acab:QRX50_36700"/>
<evidence type="ECO:0000313" key="1">
    <source>
        <dbReference type="EMBL" id="WIX76922.1"/>
    </source>
</evidence>